<dbReference type="Proteomes" id="UP000004508">
    <property type="component" value="Unassembled WGS sequence"/>
</dbReference>
<feature type="region of interest" description="Disordered" evidence="1">
    <location>
        <begin position="1"/>
        <end position="20"/>
    </location>
</feature>
<dbReference type="AlphaFoldDB" id="D6TK72"/>
<evidence type="ECO:0000313" key="2">
    <source>
        <dbReference type="EMBL" id="EFH86172.1"/>
    </source>
</evidence>
<dbReference type="EMBL" id="ADVG01000002">
    <property type="protein sequence ID" value="EFH86172.1"/>
    <property type="molecule type" value="Genomic_DNA"/>
</dbReference>
<organism evidence="2 3">
    <name type="scientific">Ktedonobacter racemifer DSM 44963</name>
    <dbReference type="NCBI Taxonomy" id="485913"/>
    <lineage>
        <taxon>Bacteria</taxon>
        <taxon>Bacillati</taxon>
        <taxon>Chloroflexota</taxon>
        <taxon>Ktedonobacteria</taxon>
        <taxon>Ktedonobacterales</taxon>
        <taxon>Ktedonobacteraceae</taxon>
        <taxon>Ktedonobacter</taxon>
    </lineage>
</organism>
<evidence type="ECO:0000256" key="1">
    <source>
        <dbReference type="SAM" id="MobiDB-lite"/>
    </source>
</evidence>
<proteinExistence type="predicted"/>
<gene>
    <name evidence="2" type="ORF">Krac_7457</name>
</gene>
<protein>
    <submittedName>
        <fullName evidence="2">Uncharacterized protein</fullName>
    </submittedName>
</protein>
<sequence>MHFANLRTESHLRRKSQGSGLSAFSILRESHTNVFLRTSCALAITLIIDEKEEEKE</sequence>
<name>D6TK72_KTERA</name>
<accession>D6TK72</accession>
<reference evidence="2 3" key="1">
    <citation type="journal article" date="2011" name="Stand. Genomic Sci.">
        <title>Non-contiguous finished genome sequence and contextual data of the filamentous soil bacterium Ktedonobacter racemifer type strain (SOSP1-21).</title>
        <authorList>
            <person name="Chang Y.J."/>
            <person name="Land M."/>
            <person name="Hauser L."/>
            <person name="Chertkov O."/>
            <person name="Del Rio T.G."/>
            <person name="Nolan M."/>
            <person name="Copeland A."/>
            <person name="Tice H."/>
            <person name="Cheng J.F."/>
            <person name="Lucas S."/>
            <person name="Han C."/>
            <person name="Goodwin L."/>
            <person name="Pitluck S."/>
            <person name="Ivanova N."/>
            <person name="Ovchinikova G."/>
            <person name="Pati A."/>
            <person name="Chen A."/>
            <person name="Palaniappan K."/>
            <person name="Mavromatis K."/>
            <person name="Liolios K."/>
            <person name="Brettin T."/>
            <person name="Fiebig A."/>
            <person name="Rohde M."/>
            <person name="Abt B."/>
            <person name="Goker M."/>
            <person name="Detter J.C."/>
            <person name="Woyke T."/>
            <person name="Bristow J."/>
            <person name="Eisen J.A."/>
            <person name="Markowitz V."/>
            <person name="Hugenholtz P."/>
            <person name="Kyrpides N.C."/>
            <person name="Klenk H.P."/>
            <person name="Lapidus A."/>
        </authorList>
    </citation>
    <scope>NUCLEOTIDE SEQUENCE [LARGE SCALE GENOMIC DNA]</scope>
    <source>
        <strain evidence="3">DSM 44963</strain>
    </source>
</reference>
<evidence type="ECO:0000313" key="3">
    <source>
        <dbReference type="Proteomes" id="UP000004508"/>
    </source>
</evidence>
<comment type="caution">
    <text evidence="2">The sequence shown here is derived from an EMBL/GenBank/DDBJ whole genome shotgun (WGS) entry which is preliminary data.</text>
</comment>
<dbReference type="InParanoid" id="D6TK72"/>
<keyword evidence="3" id="KW-1185">Reference proteome</keyword>